<feature type="domain" description="Membrane transport protein MMPL" evidence="9">
    <location>
        <begin position="399"/>
        <end position="707"/>
    </location>
</feature>
<feature type="transmembrane region" description="Helical" evidence="8">
    <location>
        <begin position="178"/>
        <end position="199"/>
    </location>
</feature>
<dbReference type="STRING" id="1993.SAMN04489713_10929"/>
<feature type="domain" description="Membrane transport protein MMPL" evidence="9">
    <location>
        <begin position="44"/>
        <end position="369"/>
    </location>
</feature>
<feature type="transmembrane region" description="Helical" evidence="8">
    <location>
        <begin position="302"/>
        <end position="330"/>
    </location>
</feature>
<name>A0A1I5JKY9_9ACTN</name>
<dbReference type="InterPro" id="IPR050545">
    <property type="entry name" value="Mycobact_MmpL"/>
</dbReference>
<dbReference type="GO" id="GO:0005886">
    <property type="term" value="C:plasma membrane"/>
    <property type="evidence" value="ECO:0007669"/>
    <property type="project" value="UniProtKB-SubCell"/>
</dbReference>
<evidence type="ECO:0000313" key="11">
    <source>
        <dbReference type="Proteomes" id="UP000183413"/>
    </source>
</evidence>
<protein>
    <submittedName>
        <fullName evidence="10">Putative drug exporter of the RND superfamily</fullName>
    </submittedName>
</protein>
<evidence type="ECO:0000256" key="2">
    <source>
        <dbReference type="ARBA" id="ARBA00010157"/>
    </source>
</evidence>
<feature type="transmembrane region" description="Helical" evidence="8">
    <location>
        <begin position="527"/>
        <end position="546"/>
    </location>
</feature>
<dbReference type="AlphaFoldDB" id="A0A1I5JKY9"/>
<feature type="transmembrane region" description="Helical" evidence="8">
    <location>
        <begin position="230"/>
        <end position="249"/>
    </location>
</feature>
<keyword evidence="3" id="KW-1003">Cell membrane</keyword>
<keyword evidence="6 8" id="KW-0472">Membrane</keyword>
<accession>A0A1I5JKY9</accession>
<evidence type="ECO:0000256" key="6">
    <source>
        <dbReference type="ARBA" id="ARBA00023136"/>
    </source>
</evidence>
<comment type="similarity">
    <text evidence="2">Belongs to the resistance-nodulation-cell division (RND) (TC 2.A.6) family. MmpL subfamily.</text>
</comment>
<dbReference type="PANTHER" id="PTHR33406:SF11">
    <property type="entry name" value="MEMBRANE PROTEIN SCO6666-RELATED"/>
    <property type="match status" value="1"/>
</dbReference>
<dbReference type="EMBL" id="FOVH01000009">
    <property type="protein sequence ID" value="SFO73203.1"/>
    <property type="molecule type" value="Genomic_DNA"/>
</dbReference>
<keyword evidence="4 8" id="KW-0812">Transmembrane</keyword>
<dbReference type="SUPFAM" id="SSF82866">
    <property type="entry name" value="Multidrug efflux transporter AcrB transmembrane domain"/>
    <property type="match status" value="2"/>
</dbReference>
<evidence type="ECO:0000256" key="8">
    <source>
        <dbReference type="SAM" id="Phobius"/>
    </source>
</evidence>
<evidence type="ECO:0000259" key="9">
    <source>
        <dbReference type="Pfam" id="PF03176"/>
    </source>
</evidence>
<dbReference type="Gene3D" id="1.20.1640.10">
    <property type="entry name" value="Multidrug efflux transporter AcrB transmembrane domain"/>
    <property type="match status" value="2"/>
</dbReference>
<keyword evidence="5 8" id="KW-1133">Transmembrane helix</keyword>
<dbReference type="InterPro" id="IPR004869">
    <property type="entry name" value="MMPL_dom"/>
</dbReference>
<evidence type="ECO:0000256" key="7">
    <source>
        <dbReference type="SAM" id="MobiDB-lite"/>
    </source>
</evidence>
<feature type="transmembrane region" description="Helical" evidence="8">
    <location>
        <begin position="206"/>
        <end position="224"/>
    </location>
</feature>
<gene>
    <name evidence="10" type="ORF">SAMN04489713_10929</name>
</gene>
<comment type="subcellular location">
    <subcellularLocation>
        <location evidence="1">Cell membrane</location>
        <topology evidence="1">Multi-pass membrane protein</topology>
    </subcellularLocation>
</comment>
<dbReference type="Pfam" id="PF03176">
    <property type="entry name" value="MMPL"/>
    <property type="match status" value="2"/>
</dbReference>
<feature type="transmembrane region" description="Helical" evidence="8">
    <location>
        <begin position="553"/>
        <end position="574"/>
    </location>
</feature>
<feature type="transmembrane region" description="Helical" evidence="8">
    <location>
        <begin position="594"/>
        <end position="614"/>
    </location>
</feature>
<dbReference type="InParanoid" id="A0A1I5JKY9"/>
<feature type="transmembrane region" description="Helical" evidence="8">
    <location>
        <begin position="370"/>
        <end position="392"/>
    </location>
</feature>
<dbReference type="RefSeq" id="WP_075022298.1">
    <property type="nucleotide sequence ID" value="NZ_FOVH01000009.1"/>
</dbReference>
<evidence type="ECO:0000256" key="5">
    <source>
        <dbReference type="ARBA" id="ARBA00022989"/>
    </source>
</evidence>
<evidence type="ECO:0000313" key="10">
    <source>
        <dbReference type="EMBL" id="SFO73203.1"/>
    </source>
</evidence>
<dbReference type="Proteomes" id="UP000183413">
    <property type="component" value="Unassembled WGS sequence"/>
</dbReference>
<feature type="transmembrane region" description="Helical" evidence="8">
    <location>
        <begin position="635"/>
        <end position="659"/>
    </location>
</feature>
<sequence length="742" mass="77288">MVPLARWCFRHRLIVLLLWSAALGGAVLAGRLAGSAYSNDFKLPASESVRAAHLMQAAFPAQSGDTDAVVWQVDGAGTVKDAAVRDRMQSALDRIAALPDVGRVVSPYRAEGAGQISSDGRTAYAQVTYSRPSDDLAADQVERVVDTARSAATVGLRVEVGGPAAGTTDQPPPHLAEFVGLAAAAVVLFLAFGSFLAMLLPLVTALFGVGLGLLGIGLLSHTMAIPDAALLLSTLIGLGVGIDYALFIVSRHRAGLHDGLPPEEAAMGAARTSGRSVLLAGAIVCVSLLGMFAMNLEFLNGVAVATSLTVLLSVAAALTLLPALLGLLGTRVLSRRRRRRLLAAPSNSEDAVRSTAVRWADTVQRRPKTFAAVALVLVAVLSLPTFALRLGMSDQGTLPESTTARRAYDLLAEAFGPGFSGPLQLVVRPRGGTVPPAALQRLVDDVRETPGVARATTIPLPGQAGEGSARSAVVQVIPATSPQDARTDTLIDRLRAGPAARDGSLEVLVGGGTALNKDLASTLTSRLPLFLAALVALGSVLLLVAFRSLAVPLLAAVLNVAATGTALGITVALFQWGWGTGVLGIGKPVPITSFLPVIMIAMLFGLAMDYQVFLTGRMREEWLRTRHARQAVHAGLVRGGGVIVSAAVIMISVFGAFVLSGDMEGMLVGAGLAGAVAVEAFVLRTMLVPAVMTLLGDAAWRLPTRPVRPKTDADPNNDQSEARGLRTSRPSLAGRNRRPNRR</sequence>
<keyword evidence="11" id="KW-1185">Reference proteome</keyword>
<proteinExistence type="inferred from homology"/>
<reference evidence="10 11" key="1">
    <citation type="submission" date="2016-10" db="EMBL/GenBank/DDBJ databases">
        <authorList>
            <person name="de Groot N.N."/>
        </authorList>
    </citation>
    <scope>NUCLEOTIDE SEQUENCE [LARGE SCALE GENOMIC DNA]</scope>
    <source>
        <strain evidence="10 11">DSM 43067</strain>
    </source>
</reference>
<feature type="region of interest" description="Disordered" evidence="7">
    <location>
        <begin position="705"/>
        <end position="742"/>
    </location>
</feature>
<dbReference type="PANTHER" id="PTHR33406">
    <property type="entry name" value="MEMBRANE PROTEIN MJ1562-RELATED"/>
    <property type="match status" value="1"/>
</dbReference>
<dbReference type="eggNOG" id="COG2409">
    <property type="taxonomic scope" value="Bacteria"/>
</dbReference>
<organism evidence="10 11">
    <name type="scientific">Actinomadura madurae</name>
    <dbReference type="NCBI Taxonomy" id="1993"/>
    <lineage>
        <taxon>Bacteria</taxon>
        <taxon>Bacillati</taxon>
        <taxon>Actinomycetota</taxon>
        <taxon>Actinomycetes</taxon>
        <taxon>Streptosporangiales</taxon>
        <taxon>Thermomonosporaceae</taxon>
        <taxon>Actinomadura</taxon>
    </lineage>
</organism>
<evidence type="ECO:0000256" key="1">
    <source>
        <dbReference type="ARBA" id="ARBA00004651"/>
    </source>
</evidence>
<evidence type="ECO:0000256" key="4">
    <source>
        <dbReference type="ARBA" id="ARBA00022692"/>
    </source>
</evidence>
<feature type="transmembrane region" description="Helical" evidence="8">
    <location>
        <begin position="277"/>
        <end position="296"/>
    </location>
</feature>
<evidence type="ECO:0000256" key="3">
    <source>
        <dbReference type="ARBA" id="ARBA00022475"/>
    </source>
</evidence>